<feature type="region of interest" description="Disordered" evidence="1">
    <location>
        <begin position="75"/>
        <end position="103"/>
    </location>
</feature>
<protein>
    <recommendedName>
        <fullName evidence="4">HMA domain-containing protein</fullName>
    </recommendedName>
</protein>
<dbReference type="InterPro" id="IPR042885">
    <property type="entry name" value="HIPP47/16"/>
</dbReference>
<proteinExistence type="predicted"/>
<evidence type="ECO:0000313" key="3">
    <source>
        <dbReference type="Proteomes" id="UP001202328"/>
    </source>
</evidence>
<sequence length="133" mass="15146">MKQKIVIEVQMHCSKCRSKALKIAAVADGIVDFVGLEGPEKDKVVVIGHNVDSAGLTSCLRKKVGHANIIKIEEVKPEEKKPEEKKPEEKKPDEKKPDEKLPCIQYPYGPYPYFDKVIIYEDDYPNNRNCCQM</sequence>
<comment type="caution">
    <text evidence="2">The sequence shown here is derived from an EMBL/GenBank/DDBJ whole genome shotgun (WGS) entry which is preliminary data.</text>
</comment>
<dbReference type="PANTHER" id="PTHR46932">
    <property type="entry name" value="HEAVY METAL-ASSOCIATED ISOPRENYLATED PLANT PROTEIN 47"/>
    <property type="match status" value="1"/>
</dbReference>
<dbReference type="EMBL" id="JAJJMB010000133">
    <property type="protein sequence ID" value="KAI3963040.1"/>
    <property type="molecule type" value="Genomic_DNA"/>
</dbReference>
<gene>
    <name evidence="2" type="ORF">MKW98_028980</name>
</gene>
<name>A0AAD4TLC4_9MAGN</name>
<dbReference type="PANTHER" id="PTHR46932:SF12">
    <property type="entry name" value="HEAVY METAL-ASSOCIATED ISOPRENYLATED PLANT PROTEIN 47"/>
    <property type="match status" value="1"/>
</dbReference>
<keyword evidence="3" id="KW-1185">Reference proteome</keyword>
<organism evidence="2 3">
    <name type="scientific">Papaver atlanticum</name>
    <dbReference type="NCBI Taxonomy" id="357466"/>
    <lineage>
        <taxon>Eukaryota</taxon>
        <taxon>Viridiplantae</taxon>
        <taxon>Streptophyta</taxon>
        <taxon>Embryophyta</taxon>
        <taxon>Tracheophyta</taxon>
        <taxon>Spermatophyta</taxon>
        <taxon>Magnoliopsida</taxon>
        <taxon>Ranunculales</taxon>
        <taxon>Papaveraceae</taxon>
        <taxon>Papaveroideae</taxon>
        <taxon>Papaver</taxon>
    </lineage>
</organism>
<feature type="compositionally biased region" description="Basic and acidic residues" evidence="1">
    <location>
        <begin position="75"/>
        <end position="101"/>
    </location>
</feature>
<dbReference type="Gene3D" id="3.30.70.100">
    <property type="match status" value="1"/>
</dbReference>
<evidence type="ECO:0000313" key="2">
    <source>
        <dbReference type="EMBL" id="KAI3963040.1"/>
    </source>
</evidence>
<evidence type="ECO:0008006" key="4">
    <source>
        <dbReference type="Google" id="ProtNLM"/>
    </source>
</evidence>
<dbReference type="AlphaFoldDB" id="A0AAD4TLC4"/>
<accession>A0AAD4TLC4</accession>
<evidence type="ECO:0000256" key="1">
    <source>
        <dbReference type="SAM" id="MobiDB-lite"/>
    </source>
</evidence>
<reference evidence="2" key="1">
    <citation type="submission" date="2022-04" db="EMBL/GenBank/DDBJ databases">
        <title>A functionally conserved STORR gene fusion in Papaver species that diverged 16.8 million years ago.</title>
        <authorList>
            <person name="Catania T."/>
        </authorList>
    </citation>
    <scope>NUCLEOTIDE SEQUENCE</scope>
    <source>
        <strain evidence="2">S-188037</strain>
    </source>
</reference>
<dbReference type="Proteomes" id="UP001202328">
    <property type="component" value="Unassembled WGS sequence"/>
</dbReference>